<dbReference type="RefSeq" id="WP_196913620.1">
    <property type="nucleotide sequence ID" value="NZ_JADTFC010000114.1"/>
</dbReference>
<proteinExistence type="predicted"/>
<comment type="caution">
    <text evidence="5">The sequence shown here is derived from an EMBL/GenBank/DDBJ whole genome shotgun (WGS) entry which is preliminary data.</text>
</comment>
<keyword evidence="1" id="KW-0175">Coiled coil</keyword>
<name>A0ABS0KTY5_PSENT</name>
<organism evidence="5 6">
    <name type="scientific">Pseudomonas nitroreducens</name>
    <dbReference type="NCBI Taxonomy" id="46680"/>
    <lineage>
        <taxon>Bacteria</taxon>
        <taxon>Pseudomonadati</taxon>
        <taxon>Pseudomonadota</taxon>
        <taxon>Gammaproteobacteria</taxon>
        <taxon>Pseudomonadales</taxon>
        <taxon>Pseudomonadaceae</taxon>
        <taxon>Pseudomonas</taxon>
    </lineage>
</organism>
<feature type="domain" description="Bacteriophage tail tape measure N-terminal" evidence="3">
    <location>
        <begin position="435"/>
        <end position="566"/>
    </location>
</feature>
<feature type="region of interest" description="Disordered" evidence="2">
    <location>
        <begin position="766"/>
        <end position="786"/>
    </location>
</feature>
<feature type="compositionally biased region" description="Basic and acidic residues" evidence="2">
    <location>
        <begin position="687"/>
        <end position="706"/>
    </location>
</feature>
<feature type="compositionally biased region" description="Basic and acidic residues" evidence="2">
    <location>
        <begin position="766"/>
        <end position="776"/>
    </location>
</feature>
<feature type="domain" description="Bacteriophage tail tape measure C-terminal" evidence="4">
    <location>
        <begin position="1006"/>
        <end position="1078"/>
    </location>
</feature>
<accession>A0ABS0KTY5</accession>
<dbReference type="EMBL" id="JADTFC010000114">
    <property type="protein sequence ID" value="MBG6291408.1"/>
    <property type="molecule type" value="Genomic_DNA"/>
</dbReference>
<dbReference type="NCBIfam" id="TIGR01541">
    <property type="entry name" value="tape_meas_lam_C"/>
    <property type="match status" value="1"/>
</dbReference>
<evidence type="ECO:0000259" key="4">
    <source>
        <dbReference type="Pfam" id="PF09718"/>
    </source>
</evidence>
<protein>
    <submittedName>
        <fullName evidence="5">Phage tail tape measure protein</fullName>
    </submittedName>
</protein>
<feature type="coiled-coil region" evidence="1">
    <location>
        <begin position="789"/>
        <end position="856"/>
    </location>
</feature>
<dbReference type="Proteomes" id="UP000608450">
    <property type="component" value="Unassembled WGS sequence"/>
</dbReference>
<feature type="region of interest" description="Disordered" evidence="2">
    <location>
        <begin position="687"/>
        <end position="735"/>
    </location>
</feature>
<keyword evidence="6" id="KW-1185">Reference proteome</keyword>
<dbReference type="InterPro" id="IPR006431">
    <property type="entry name" value="Phage_tape_meas_C"/>
</dbReference>
<evidence type="ECO:0000256" key="1">
    <source>
        <dbReference type="SAM" id="Coils"/>
    </source>
</evidence>
<dbReference type="InterPro" id="IPR009628">
    <property type="entry name" value="Phage_tape_measure_N"/>
</dbReference>
<dbReference type="Pfam" id="PF09718">
    <property type="entry name" value="Tape_meas_lam_C"/>
    <property type="match status" value="1"/>
</dbReference>
<feature type="domain" description="Bacteriophage tail tape measure N-terminal" evidence="3">
    <location>
        <begin position="294"/>
        <end position="428"/>
    </location>
</feature>
<evidence type="ECO:0000256" key="2">
    <source>
        <dbReference type="SAM" id="MobiDB-lite"/>
    </source>
</evidence>
<feature type="compositionally biased region" description="Basic and acidic residues" evidence="2">
    <location>
        <begin position="725"/>
        <end position="735"/>
    </location>
</feature>
<evidence type="ECO:0000259" key="3">
    <source>
        <dbReference type="Pfam" id="PF06791"/>
    </source>
</evidence>
<evidence type="ECO:0000313" key="6">
    <source>
        <dbReference type="Proteomes" id="UP000608450"/>
    </source>
</evidence>
<dbReference type="Pfam" id="PF06791">
    <property type="entry name" value="TMP_2"/>
    <property type="match status" value="2"/>
</dbReference>
<evidence type="ECO:0000313" key="5">
    <source>
        <dbReference type="EMBL" id="MBG6291408.1"/>
    </source>
</evidence>
<reference evidence="5 6" key="1">
    <citation type="submission" date="2020-11" db="EMBL/GenBank/DDBJ databases">
        <title>Enhanced detection system for hospital associated transmission using whole genome sequencing surveillance.</title>
        <authorList>
            <person name="Harrison L.H."/>
            <person name="Van Tyne D."/>
            <person name="Marsh J.W."/>
            <person name="Griffith M.P."/>
            <person name="Snyder D.J."/>
            <person name="Cooper V.S."/>
            <person name="Mustapha M."/>
        </authorList>
    </citation>
    <scope>NUCLEOTIDE SEQUENCE [LARGE SCALE GENOMIC DNA]</scope>
    <source>
        <strain evidence="5 6">PSA00705</strain>
    </source>
</reference>
<gene>
    <name evidence="5" type="ORF">I5I61_28460</name>
</gene>
<sequence length="1316" mass="139062">MSGKELDLALRVRADLAQGSQALEALGETIVGVGEGAQQANSKLAETSRVIDDLGASGASASQQLGQVGESAEQQAQRIQAMVAASLQAQAAIQGAVATNQRLDDSLKANNANWQESADSQTAAMNEYHNAERALAAQAVAQQQAAEQAAAAAEAFEEQEAALAKLLGQIDPVVRELGRLDQMEEQLRGFKASGILDPEGFDIYNAKVQEMRSRLGESADAMQDSAAATREQEAALARLQGQIDPVVRELNRLNQMEQQLRSFRDSGVLDQAGFDAYNRKLQEQRTRLTESSEAMRTAGMSAGQYRQAIQQLPAQLTDVATSLATGMPLWMVAIQQGGQIVDSFGGVENSLKLLGQQIKSFFGITSAGGNGVASLGSELADLAAEQVAVAKGSAQAGESLSDMAESANNVAEATNNAKEGVSFLYTTGGGLAIVFTLAAAAAVALALAYKQGSGEADQLNESIILTGNYAGTSAGQLQGMAASLAKVNGTQHEAVAALAEINSTGKFTVDQLQQVGTTAIAMQDATGKAVSDTVAEFVKLADDPVKAVQDLNSKYHFLTAAVYAQITALYQEGDALGASQLAMDAYSKAMDERAAKITDNLGIIEKSWKAIQDGAKSAWDEMLGVGRSESPEERLQSLAKGKSFDLGKLAANGAVLGPLGAAWEGYQQYKTMMLPDADRKKLIDAEQAKIRDRDEKAREEGERARTEQQATKAQGAMDGLLESVRTNKEKRDKLNKQLDRDLEAIRKAYPEDERLKPENIAKAREAIDQKYKDPKQPKTPTTHLDNTDVTAAKNQLEQLQADFKNSQANLDAQQKAGLISYSDYVAKRSDLIREEKDAVTAAYQQQIAALEELRNKSTTNASQRIDLDQKIAQSRSDMVKAQKKADSDLSVLLTNEQGRLIKEAQAVKTYTDALRQQYDALVQQGARAAASVGMGANQRNLFEQQSNLDDRLAQQRLELASQYGDGARGMSLDEYNAKVQALESNHAAMTQQLRSNYAELQVAQADWTNGASAAFADYVDSANNAAGQTYQLFSNAFTGVEDSIVQLVTTGKGSFDDLLLTVSQDLARIAVRQLEVKAMSGLMDAFGGGGEESSGSGLTTGAAAVAASAGALSIAGGTLLTGAAAIEAAAVSLAAANTGNALGSSAGASSSGDSWFSSAISAMSSYFGGSSGGYATGGHVLGPGTDTSDSIRADLSNYEYVTRAAVVRQPGALPFLHDFNARGMVALDDWANRVGHATGGLAGVPAPAMPNPTMPGGKPADPAASMSATLKNSQNFYLVDDPDRIADAAFSDAGIEKMMVQISRDPARFRQVLKIG</sequence>